<dbReference type="Proteomes" id="UP000307790">
    <property type="component" value="Unassembled WGS sequence"/>
</dbReference>
<evidence type="ECO:0000313" key="2">
    <source>
        <dbReference type="Proteomes" id="UP000307790"/>
    </source>
</evidence>
<proteinExistence type="predicted"/>
<sequence length="148" mass="16693">MKHILFSLIIFSPLVSSQQLKPIENNELAHILGTMNILFESEGFPAVRVIKSSEKIMECNGSFQSCPYSRLFISYMMGDLGETPLLYELPKSKGWKLVASDTLNGELFITLETTLDQANISKESRSKWRSKTYRVKVVADQGVSLITQ</sequence>
<comment type="caution">
    <text evidence="1">The sequence shown here is derived from an EMBL/GenBank/DDBJ whole genome shotgun (WGS) entry which is preliminary data.</text>
</comment>
<gene>
    <name evidence="1" type="ORF">FE810_16955</name>
</gene>
<organism evidence="1 2">
    <name type="scientific">Thalassotalea litorea</name>
    <dbReference type="NCBI Taxonomy" id="2020715"/>
    <lineage>
        <taxon>Bacteria</taxon>
        <taxon>Pseudomonadati</taxon>
        <taxon>Pseudomonadota</taxon>
        <taxon>Gammaproteobacteria</taxon>
        <taxon>Alteromonadales</taxon>
        <taxon>Colwelliaceae</taxon>
        <taxon>Thalassotalea</taxon>
    </lineage>
</organism>
<accession>A0A5R9ILD3</accession>
<evidence type="ECO:0000313" key="1">
    <source>
        <dbReference type="EMBL" id="TLU59459.1"/>
    </source>
</evidence>
<dbReference type="EMBL" id="VCBC01000034">
    <property type="protein sequence ID" value="TLU59459.1"/>
    <property type="molecule type" value="Genomic_DNA"/>
</dbReference>
<reference evidence="1 2" key="1">
    <citation type="submission" date="2019-05" db="EMBL/GenBank/DDBJ databases">
        <title>Genome sequences of Thalassotalea litorea 1K03283.</title>
        <authorList>
            <person name="Zhang D."/>
        </authorList>
    </citation>
    <scope>NUCLEOTIDE SEQUENCE [LARGE SCALE GENOMIC DNA]</scope>
    <source>
        <strain evidence="1 2">MCCC 1K03283</strain>
    </source>
</reference>
<dbReference type="RefSeq" id="WP_138321848.1">
    <property type="nucleotide sequence ID" value="NZ_VCBC01000034.1"/>
</dbReference>
<keyword evidence="2" id="KW-1185">Reference proteome</keyword>
<dbReference type="AlphaFoldDB" id="A0A5R9ILD3"/>
<name>A0A5R9ILD3_9GAMM</name>
<protein>
    <submittedName>
        <fullName evidence="1">Uncharacterized protein</fullName>
    </submittedName>
</protein>
<dbReference type="OrthoDB" id="6401383at2"/>